<comment type="function">
    <text evidence="17">Catalyzes the dehydration of the S-form of NAD(P)HX at the expense of ADP, which is converted to AMP. Together with NAD(P)HX epimerase, which catalyzes the epimerization of the S- and R-forms, the enzyme allows the repair of both epimers of NAD(P)HX, a damaged form of NAD(P)H that is a result of enzymatic or heat-dependent hydration.</text>
</comment>
<evidence type="ECO:0000259" key="22">
    <source>
        <dbReference type="PROSITE" id="PS51385"/>
    </source>
</evidence>
<feature type="domain" description="Rhodanese" evidence="20">
    <location>
        <begin position="14"/>
        <end position="116"/>
    </location>
</feature>
<dbReference type="SUPFAM" id="SSF53613">
    <property type="entry name" value="Ribokinase-like"/>
    <property type="match status" value="1"/>
</dbReference>
<dbReference type="SUPFAM" id="SSF64153">
    <property type="entry name" value="YjeF N-terminal domain-like"/>
    <property type="match status" value="1"/>
</dbReference>
<dbReference type="Pfam" id="PF01256">
    <property type="entry name" value="Carb_kinase"/>
    <property type="match status" value="1"/>
</dbReference>
<evidence type="ECO:0000256" key="7">
    <source>
        <dbReference type="ARBA" id="ARBA00022840"/>
    </source>
</evidence>
<keyword evidence="24" id="KW-1185">Reference proteome</keyword>
<dbReference type="InterPro" id="IPR030677">
    <property type="entry name" value="Nnr"/>
</dbReference>
<comment type="cofactor">
    <cofactor evidence="18 19">
        <name>K(+)</name>
        <dbReference type="ChEBI" id="CHEBI:29103"/>
    </cofactor>
    <text evidence="18 19">Binds 1 potassium ion per subunit.</text>
</comment>
<feature type="domain" description="YjeF C-terminal" evidence="21">
    <location>
        <begin position="229"/>
        <end position="512"/>
    </location>
</feature>
<name>A0ABZ2JZW8_9BACT</name>
<comment type="catalytic activity">
    <reaction evidence="1 18 19">
        <text>(6R)-NADHX = (6S)-NADHX</text>
        <dbReference type="Rhea" id="RHEA:32215"/>
        <dbReference type="ChEBI" id="CHEBI:64074"/>
        <dbReference type="ChEBI" id="CHEBI:64075"/>
        <dbReference type="EC" id="5.1.99.6"/>
    </reaction>
</comment>
<feature type="binding site" evidence="18">
    <location>
        <begin position="57"/>
        <end position="61"/>
    </location>
    <ligand>
        <name>(6S)-NADPHX</name>
        <dbReference type="ChEBI" id="CHEBI:64076"/>
    </ligand>
</feature>
<comment type="caution">
    <text evidence="18">Lacks conserved residue(s) required for the propagation of feature annotation.</text>
</comment>
<feature type="binding site" evidence="17">
    <location>
        <position position="455"/>
    </location>
    <ligand>
        <name>(6S)-NADPHX</name>
        <dbReference type="ChEBI" id="CHEBI:64076"/>
    </ligand>
</feature>
<dbReference type="EC" id="5.1.99.6" evidence="19"/>
<evidence type="ECO:0000259" key="21">
    <source>
        <dbReference type="PROSITE" id="PS51383"/>
    </source>
</evidence>
<gene>
    <name evidence="18" type="primary">nnrE</name>
    <name evidence="17" type="synonym">nnrD</name>
    <name evidence="23" type="ORF">LZC95_36225</name>
</gene>
<dbReference type="HAMAP" id="MF_01966">
    <property type="entry name" value="NADHX_epimerase"/>
    <property type="match status" value="1"/>
</dbReference>
<dbReference type="PANTHER" id="PTHR12592:SF0">
    <property type="entry name" value="ATP-DEPENDENT (S)-NAD(P)H-HYDRATE DEHYDRATASE"/>
    <property type="match status" value="1"/>
</dbReference>
<keyword evidence="8 17" id="KW-0521">NADP</keyword>
<comment type="similarity">
    <text evidence="3 19">In the N-terminal section; belongs to the NnrE/AIBP family.</text>
</comment>
<keyword evidence="7 17" id="KW-0067">ATP-binding</keyword>
<dbReference type="InterPro" id="IPR001763">
    <property type="entry name" value="Rhodanese-like_dom"/>
</dbReference>
<evidence type="ECO:0000313" key="24">
    <source>
        <dbReference type="Proteomes" id="UP001379533"/>
    </source>
</evidence>
<accession>A0ABZ2JZW8</accession>
<evidence type="ECO:0000313" key="23">
    <source>
        <dbReference type="EMBL" id="WXA91887.1"/>
    </source>
</evidence>
<evidence type="ECO:0000256" key="9">
    <source>
        <dbReference type="ARBA" id="ARBA00022958"/>
    </source>
</evidence>
<dbReference type="EC" id="4.2.1.136" evidence="19"/>
<evidence type="ECO:0000259" key="20">
    <source>
        <dbReference type="PROSITE" id="PS50206"/>
    </source>
</evidence>
<evidence type="ECO:0000256" key="13">
    <source>
        <dbReference type="ARBA" id="ARBA00023268"/>
    </source>
</evidence>
<evidence type="ECO:0000256" key="5">
    <source>
        <dbReference type="ARBA" id="ARBA00022723"/>
    </source>
</evidence>
<evidence type="ECO:0000256" key="15">
    <source>
        <dbReference type="ARBA" id="ARBA00048238"/>
    </source>
</evidence>
<dbReference type="NCBIfam" id="TIGR00197">
    <property type="entry name" value="yjeF_nterm"/>
    <property type="match status" value="1"/>
</dbReference>
<evidence type="ECO:0000256" key="17">
    <source>
        <dbReference type="HAMAP-Rule" id="MF_01965"/>
    </source>
</evidence>
<reference evidence="23 24" key="1">
    <citation type="submission" date="2021-12" db="EMBL/GenBank/DDBJ databases">
        <title>Discovery of the Pendulisporaceae a myxobacterial family with distinct sporulation behavior and unique specialized metabolism.</title>
        <authorList>
            <person name="Garcia R."/>
            <person name="Popoff A."/>
            <person name="Bader C.D."/>
            <person name="Loehr J."/>
            <person name="Walesch S."/>
            <person name="Walt C."/>
            <person name="Boldt J."/>
            <person name="Bunk B."/>
            <person name="Haeckl F.J.F.P.J."/>
            <person name="Gunesch A.P."/>
            <person name="Birkelbach J."/>
            <person name="Nuebel U."/>
            <person name="Pietschmann T."/>
            <person name="Bach T."/>
            <person name="Mueller R."/>
        </authorList>
    </citation>
    <scope>NUCLEOTIDE SEQUENCE [LARGE SCALE GENOMIC DNA]</scope>
    <source>
        <strain evidence="23 24">MSr12523</strain>
    </source>
</reference>
<dbReference type="PANTHER" id="PTHR12592">
    <property type="entry name" value="ATP-DEPENDENT (S)-NAD(P)H-HYDRATE DEHYDRATASE FAMILY MEMBER"/>
    <property type="match status" value="1"/>
</dbReference>
<dbReference type="PROSITE" id="PS51383">
    <property type="entry name" value="YJEF_C_3"/>
    <property type="match status" value="1"/>
</dbReference>
<feature type="binding site" evidence="18">
    <location>
        <position position="129"/>
    </location>
    <ligand>
        <name>K(+)</name>
        <dbReference type="ChEBI" id="CHEBI:29103"/>
    </ligand>
</feature>
<feature type="binding site" evidence="18">
    <location>
        <begin position="133"/>
        <end position="139"/>
    </location>
    <ligand>
        <name>(6S)-NADPHX</name>
        <dbReference type="ChEBI" id="CHEBI:64076"/>
    </ligand>
</feature>
<evidence type="ECO:0000256" key="10">
    <source>
        <dbReference type="ARBA" id="ARBA00023027"/>
    </source>
</evidence>
<evidence type="ECO:0000256" key="12">
    <source>
        <dbReference type="ARBA" id="ARBA00023239"/>
    </source>
</evidence>
<dbReference type="InterPro" id="IPR000631">
    <property type="entry name" value="CARKD"/>
</dbReference>
<comment type="cofactor">
    <cofactor evidence="17">
        <name>Mg(2+)</name>
        <dbReference type="ChEBI" id="CHEBI:18420"/>
    </cofactor>
</comment>
<evidence type="ECO:0000256" key="6">
    <source>
        <dbReference type="ARBA" id="ARBA00022741"/>
    </source>
</evidence>
<evidence type="ECO:0000256" key="2">
    <source>
        <dbReference type="ARBA" id="ARBA00000909"/>
    </source>
</evidence>
<keyword evidence="12 17" id="KW-0456">Lyase</keyword>
<comment type="catalytic activity">
    <reaction evidence="15 17 19">
        <text>(6S)-NADHX + ADP = AMP + phosphate + NADH + H(+)</text>
        <dbReference type="Rhea" id="RHEA:32223"/>
        <dbReference type="ChEBI" id="CHEBI:15378"/>
        <dbReference type="ChEBI" id="CHEBI:43474"/>
        <dbReference type="ChEBI" id="CHEBI:57945"/>
        <dbReference type="ChEBI" id="CHEBI:64074"/>
        <dbReference type="ChEBI" id="CHEBI:456215"/>
        <dbReference type="ChEBI" id="CHEBI:456216"/>
        <dbReference type="EC" id="4.2.1.136"/>
    </reaction>
</comment>
<dbReference type="InterPro" id="IPR036652">
    <property type="entry name" value="YjeF_N_dom_sf"/>
</dbReference>
<dbReference type="PIRSF" id="PIRSF017184">
    <property type="entry name" value="Nnr"/>
    <property type="match status" value="1"/>
</dbReference>
<dbReference type="CDD" id="cd01171">
    <property type="entry name" value="YXKO-related"/>
    <property type="match status" value="1"/>
</dbReference>
<feature type="binding site" evidence="17">
    <location>
        <position position="454"/>
    </location>
    <ligand>
        <name>AMP</name>
        <dbReference type="ChEBI" id="CHEBI:456215"/>
    </ligand>
</feature>
<evidence type="ECO:0000256" key="11">
    <source>
        <dbReference type="ARBA" id="ARBA00023235"/>
    </source>
</evidence>
<comment type="catalytic activity">
    <reaction evidence="2 18 19">
        <text>(6R)-NADPHX = (6S)-NADPHX</text>
        <dbReference type="Rhea" id="RHEA:32227"/>
        <dbReference type="ChEBI" id="CHEBI:64076"/>
        <dbReference type="ChEBI" id="CHEBI:64077"/>
        <dbReference type="EC" id="5.1.99.6"/>
    </reaction>
</comment>
<dbReference type="InterPro" id="IPR017953">
    <property type="entry name" value="Carbohydrate_kinase_pred_CS"/>
</dbReference>
<evidence type="ECO:0000256" key="18">
    <source>
        <dbReference type="HAMAP-Rule" id="MF_01966"/>
    </source>
</evidence>
<dbReference type="Proteomes" id="UP001379533">
    <property type="component" value="Chromosome"/>
</dbReference>
<dbReference type="InterPro" id="IPR004443">
    <property type="entry name" value="YjeF_N_dom"/>
</dbReference>
<dbReference type="InterPro" id="IPR029056">
    <property type="entry name" value="Ribokinase-like"/>
</dbReference>
<feature type="binding site" evidence="17">
    <location>
        <position position="388"/>
    </location>
    <ligand>
        <name>(6S)-NADPHX</name>
        <dbReference type="ChEBI" id="CHEBI:64076"/>
    </ligand>
</feature>
<dbReference type="PROSITE" id="PS01050">
    <property type="entry name" value="YJEF_C_2"/>
    <property type="match status" value="1"/>
</dbReference>
<feature type="binding site" evidence="17">
    <location>
        <position position="264"/>
    </location>
    <ligand>
        <name>(6S)-NADPHX</name>
        <dbReference type="ChEBI" id="CHEBI:64076"/>
    </ligand>
</feature>
<dbReference type="Gene3D" id="3.40.50.10260">
    <property type="entry name" value="YjeF N-terminal domain"/>
    <property type="match status" value="1"/>
</dbReference>
<evidence type="ECO:0000256" key="4">
    <source>
        <dbReference type="ARBA" id="ARBA00009524"/>
    </source>
</evidence>
<dbReference type="PROSITE" id="PS51385">
    <property type="entry name" value="YJEF_N"/>
    <property type="match status" value="1"/>
</dbReference>
<comment type="catalytic activity">
    <reaction evidence="16 17 19">
        <text>(6S)-NADPHX + ADP = AMP + phosphate + NADPH + H(+)</text>
        <dbReference type="Rhea" id="RHEA:32235"/>
        <dbReference type="ChEBI" id="CHEBI:15378"/>
        <dbReference type="ChEBI" id="CHEBI:43474"/>
        <dbReference type="ChEBI" id="CHEBI:57783"/>
        <dbReference type="ChEBI" id="CHEBI:64076"/>
        <dbReference type="ChEBI" id="CHEBI:456215"/>
        <dbReference type="ChEBI" id="CHEBI:456216"/>
        <dbReference type="EC" id="4.2.1.136"/>
    </reaction>
</comment>
<comment type="function">
    <text evidence="14 19">Bifunctional enzyme that catalyzes the epimerization of the S- and R-forms of NAD(P)HX and the dehydration of the S-form of NAD(P)HX at the expense of ADP, which is converted to AMP. This allows the repair of both epimers of NAD(P)HX, a damaged form of NAD(P)H that is a result of enzymatic or heat-dependent hydration.</text>
</comment>
<comment type="similarity">
    <text evidence="18">Belongs to the NnrE/AIBP family.</text>
</comment>
<keyword evidence="13" id="KW-0511">Multifunctional enzyme</keyword>
<evidence type="ECO:0000256" key="19">
    <source>
        <dbReference type="PIRNR" id="PIRNR017184"/>
    </source>
</evidence>
<feature type="binding site" evidence="17">
    <location>
        <position position="328"/>
    </location>
    <ligand>
        <name>(6S)-NADPHX</name>
        <dbReference type="ChEBI" id="CHEBI:64076"/>
    </ligand>
</feature>
<evidence type="ECO:0000256" key="3">
    <source>
        <dbReference type="ARBA" id="ARBA00006001"/>
    </source>
</evidence>
<dbReference type="RefSeq" id="WP_394842504.1">
    <property type="nucleotide sequence ID" value="NZ_CP089982.1"/>
</dbReference>
<dbReference type="EMBL" id="CP089982">
    <property type="protein sequence ID" value="WXA91887.1"/>
    <property type="molecule type" value="Genomic_DNA"/>
</dbReference>
<feature type="binding site" evidence="18">
    <location>
        <position position="165"/>
    </location>
    <ligand>
        <name>K(+)</name>
        <dbReference type="ChEBI" id="CHEBI:29103"/>
    </ligand>
</feature>
<dbReference type="PROSITE" id="PS50206">
    <property type="entry name" value="RHODANESE_3"/>
    <property type="match status" value="1"/>
</dbReference>
<protein>
    <recommendedName>
        <fullName evidence="19">Bifunctional NAD(P)H-hydrate repair enzyme</fullName>
    </recommendedName>
    <alternativeName>
        <fullName evidence="19">Nicotinamide nucleotide repair protein</fullName>
    </alternativeName>
    <domain>
        <recommendedName>
            <fullName evidence="19">ADP-dependent (S)-NAD(P)H-hydrate dehydratase</fullName>
            <ecNumber evidence="19">4.2.1.136</ecNumber>
        </recommendedName>
        <alternativeName>
            <fullName evidence="19">ADP-dependent NAD(P)HX dehydratase</fullName>
        </alternativeName>
    </domain>
    <domain>
        <recommendedName>
            <fullName evidence="19">NAD(P)H-hydrate epimerase</fullName>
            <ecNumber evidence="19">5.1.99.6</ecNumber>
        </recommendedName>
    </domain>
</protein>
<evidence type="ECO:0000256" key="1">
    <source>
        <dbReference type="ARBA" id="ARBA00000013"/>
    </source>
</evidence>
<evidence type="ECO:0000256" key="16">
    <source>
        <dbReference type="ARBA" id="ARBA00049209"/>
    </source>
</evidence>
<evidence type="ECO:0000256" key="14">
    <source>
        <dbReference type="ARBA" id="ARBA00025153"/>
    </source>
</evidence>
<sequence length="513" mass="52756">MIPVLSRAQMRAFDARAIEVAHVPSIVLMENAGRGAAERILAIAGKRRVVIVCGSGNNGGDGFVVARHLLLRGGDPSVFMCGKPEKLTQDARINRDAWVGVGGTVDLLQKGPDLELLRIELDGAAVVVDAMFGTGLDRAISGLAAEVIELLNTVHVKRVALDIPSGLDCDTGVPLGPTFQADLTLTFAQPKLGLLTPRGVRHTGELEVIHIGVPSEVPADVGYSAQLLERADVARWLAPRTSDAHKYSAGHVAVLAGSPGKLGAALLVAHGTLRAGAGAATIVTWPEAVAALQSRVLEVMTASIDRDAVAASIDAALRSKRAVVIGPGFGLDEPARAALAHVLASWRGPLVLDADAITLLSHGDPRLAGVDFQRGSFPLAGPHILTPHAGELARLLETTSDKIESDRFGSATEAARRTGAVVLLKGAHSIIAAPDGRLVINVRGTPALATAGSGDVLAGIIGALSSVLEPFEAACAGAFLHAEGGVASAAGADRGLLASQIADGVPAVLRELF</sequence>
<feature type="domain" description="YjeF N-terminal" evidence="22">
    <location>
        <begin position="10"/>
        <end position="219"/>
    </location>
</feature>
<comment type="subunit">
    <text evidence="17">Homotetramer.</text>
</comment>
<feature type="binding site" evidence="18">
    <location>
        <position position="58"/>
    </location>
    <ligand>
        <name>K(+)</name>
        <dbReference type="ChEBI" id="CHEBI:29103"/>
    </ligand>
</feature>
<dbReference type="HAMAP" id="MF_01965">
    <property type="entry name" value="NADHX_dehydratase"/>
    <property type="match status" value="1"/>
</dbReference>
<evidence type="ECO:0000256" key="8">
    <source>
        <dbReference type="ARBA" id="ARBA00022857"/>
    </source>
</evidence>
<comment type="similarity">
    <text evidence="4 19">In the C-terminal section; belongs to the NnrD/CARKD family.</text>
</comment>
<comment type="function">
    <text evidence="18">Catalyzes the epimerization of the S- and R-forms of NAD(P)HX, a damaged form of NAD(P)H that is a result of enzymatic or heat-dependent hydration. This is a prerequisite for the S-specific NAD(P)H-hydrate dehydratase to allow the repair of both epimers of NAD(P)HX.</text>
</comment>
<keyword evidence="11 18" id="KW-0413">Isomerase</keyword>
<feature type="binding site" evidence="17">
    <location>
        <begin position="425"/>
        <end position="429"/>
    </location>
    <ligand>
        <name>AMP</name>
        <dbReference type="ChEBI" id="CHEBI:456215"/>
    </ligand>
</feature>
<dbReference type="Gene3D" id="3.40.1190.20">
    <property type="match status" value="1"/>
</dbReference>
<organism evidence="23 24">
    <name type="scientific">Pendulispora brunnea</name>
    <dbReference type="NCBI Taxonomy" id="2905690"/>
    <lineage>
        <taxon>Bacteria</taxon>
        <taxon>Pseudomonadati</taxon>
        <taxon>Myxococcota</taxon>
        <taxon>Myxococcia</taxon>
        <taxon>Myxococcales</taxon>
        <taxon>Sorangiineae</taxon>
        <taxon>Pendulisporaceae</taxon>
        <taxon>Pendulispora</taxon>
    </lineage>
</organism>
<keyword evidence="10 17" id="KW-0520">NAD</keyword>
<proteinExistence type="inferred from homology"/>
<feature type="binding site" evidence="18">
    <location>
        <position position="162"/>
    </location>
    <ligand>
        <name>(6S)-NADPHX</name>
        <dbReference type="ChEBI" id="CHEBI:64076"/>
    </ligand>
</feature>
<dbReference type="Pfam" id="PF03853">
    <property type="entry name" value="YjeF_N"/>
    <property type="match status" value="1"/>
</dbReference>
<dbReference type="NCBIfam" id="TIGR00196">
    <property type="entry name" value="yjeF_cterm"/>
    <property type="match status" value="1"/>
</dbReference>
<comment type="similarity">
    <text evidence="17">Belongs to the NnrD/CARKD family.</text>
</comment>
<keyword evidence="6 17" id="KW-0547">Nucleotide-binding</keyword>
<keyword evidence="9 18" id="KW-0630">Potassium</keyword>
<keyword evidence="5 18" id="KW-0479">Metal-binding</keyword>